<keyword evidence="12" id="KW-0479">Metal-binding</keyword>
<keyword evidence="8" id="KW-0084">Basement membrane</keyword>
<dbReference type="InterPro" id="IPR044925">
    <property type="entry name" value="His-Me_finger_sf"/>
</dbReference>
<evidence type="ECO:0000256" key="7">
    <source>
        <dbReference type="ARBA" id="ARBA00022759"/>
    </source>
</evidence>
<dbReference type="Proteomes" id="UP000015102">
    <property type="component" value="Unassembled WGS sequence"/>
</dbReference>
<dbReference type="InterPro" id="IPR001442">
    <property type="entry name" value="Collagen_IV_NC"/>
</dbReference>
<dbReference type="GO" id="GO:0005604">
    <property type="term" value="C:basement membrane"/>
    <property type="evidence" value="ECO:0007669"/>
    <property type="project" value="UniProtKB-SubCell"/>
</dbReference>
<dbReference type="PANTHER" id="PTHR13966:SF17">
    <property type="entry name" value="ENDONUCLEASE-RELATED"/>
    <property type="match status" value="1"/>
</dbReference>
<dbReference type="SMART" id="SM00111">
    <property type="entry name" value="C4"/>
    <property type="match status" value="1"/>
</dbReference>
<dbReference type="Gene3D" id="2.170.240.10">
    <property type="entry name" value="Collagen IV, non-collagenous"/>
    <property type="match status" value="1"/>
</dbReference>
<feature type="active site" description="Proton acceptor" evidence="11">
    <location>
        <position position="207"/>
    </location>
</feature>
<evidence type="ECO:0000313" key="15">
    <source>
        <dbReference type="EnsemblMetazoa" id="MESCA007102-PA"/>
    </source>
</evidence>
<dbReference type="InterPro" id="IPR016187">
    <property type="entry name" value="CTDL_fold"/>
</dbReference>
<dbReference type="InterPro" id="IPR040255">
    <property type="entry name" value="Non-specific_endonuclease"/>
</dbReference>
<dbReference type="InterPro" id="IPR036954">
    <property type="entry name" value="Collagen_IV_NC_sf"/>
</dbReference>
<dbReference type="PROSITE" id="PS51403">
    <property type="entry name" value="NC1_IV"/>
    <property type="match status" value="1"/>
</dbReference>
<evidence type="ECO:0000256" key="2">
    <source>
        <dbReference type="ARBA" id="ARBA00010052"/>
    </source>
</evidence>
<organism evidence="15 16">
    <name type="scientific">Megaselia scalaris</name>
    <name type="common">Humpbacked fly</name>
    <name type="synonym">Phora scalaris</name>
    <dbReference type="NCBI Taxonomy" id="36166"/>
    <lineage>
        <taxon>Eukaryota</taxon>
        <taxon>Metazoa</taxon>
        <taxon>Ecdysozoa</taxon>
        <taxon>Arthropoda</taxon>
        <taxon>Hexapoda</taxon>
        <taxon>Insecta</taxon>
        <taxon>Pterygota</taxon>
        <taxon>Neoptera</taxon>
        <taxon>Endopterygota</taxon>
        <taxon>Diptera</taxon>
        <taxon>Brachycera</taxon>
        <taxon>Muscomorpha</taxon>
        <taxon>Platypezoidea</taxon>
        <taxon>Phoridae</taxon>
        <taxon>Megaseliini</taxon>
        <taxon>Megaselia</taxon>
    </lineage>
</organism>
<keyword evidence="16" id="KW-1185">Reference proteome</keyword>
<keyword evidence="13" id="KW-0812">Transmembrane</keyword>
<keyword evidence="6" id="KW-0677">Repeat</keyword>
<dbReference type="HOGENOM" id="CLU_884481_0_0_1"/>
<dbReference type="GO" id="GO:0005201">
    <property type="term" value="F:extracellular matrix structural constituent"/>
    <property type="evidence" value="ECO:0007669"/>
    <property type="project" value="InterPro"/>
</dbReference>
<feature type="transmembrane region" description="Helical" evidence="13">
    <location>
        <begin position="93"/>
        <end position="114"/>
    </location>
</feature>
<evidence type="ECO:0000256" key="8">
    <source>
        <dbReference type="ARBA" id="ARBA00022869"/>
    </source>
</evidence>
<dbReference type="AlphaFoldDB" id="T1GTR1"/>
<comment type="subcellular location">
    <subcellularLocation>
        <location evidence="1">Secreted</location>
        <location evidence="1">Extracellular space</location>
        <location evidence="1">Extracellular matrix</location>
        <location evidence="1">Basement membrane</location>
    </subcellularLocation>
</comment>
<protein>
    <recommendedName>
        <fullName evidence="14">Collagen IV NC1 domain-containing protein</fullName>
    </recommendedName>
</protein>
<dbReference type="GO" id="GO:0006309">
    <property type="term" value="P:apoptotic DNA fragmentation"/>
    <property type="evidence" value="ECO:0007669"/>
    <property type="project" value="TreeGrafter"/>
</dbReference>
<dbReference type="GO" id="GO:0000014">
    <property type="term" value="F:single-stranded DNA endodeoxyribonuclease activity"/>
    <property type="evidence" value="ECO:0007669"/>
    <property type="project" value="TreeGrafter"/>
</dbReference>
<evidence type="ECO:0000256" key="1">
    <source>
        <dbReference type="ARBA" id="ARBA00004302"/>
    </source>
</evidence>
<evidence type="ECO:0000256" key="13">
    <source>
        <dbReference type="SAM" id="Phobius"/>
    </source>
</evidence>
<dbReference type="SUPFAM" id="SSF54060">
    <property type="entry name" value="His-Me finger endonucleases"/>
    <property type="match status" value="1"/>
</dbReference>
<comment type="similarity">
    <text evidence="2">Belongs to the DNA/RNA non-specific endonuclease family.</text>
</comment>
<evidence type="ECO:0000256" key="11">
    <source>
        <dbReference type="PIRSR" id="PIRSR640255-1"/>
    </source>
</evidence>
<dbReference type="EMBL" id="CAQQ02110302">
    <property type="status" value="NOT_ANNOTATED_CDS"/>
    <property type="molecule type" value="Genomic_DNA"/>
</dbReference>
<dbReference type="Pfam" id="PF01413">
    <property type="entry name" value="C4"/>
    <property type="match status" value="1"/>
</dbReference>
<keyword evidence="5" id="KW-0378">Hydrolase</keyword>
<feature type="binding site" evidence="12">
    <location>
        <position position="237"/>
    </location>
    <ligand>
        <name>Mg(2+)</name>
        <dbReference type="ChEBI" id="CHEBI:18420"/>
        <note>catalytic</note>
    </ligand>
</feature>
<keyword evidence="13" id="KW-0472">Membrane</keyword>
<keyword evidence="5" id="KW-0540">Nuclease</keyword>
<evidence type="ECO:0000256" key="6">
    <source>
        <dbReference type="ARBA" id="ARBA00022737"/>
    </source>
</evidence>
<evidence type="ECO:0000256" key="3">
    <source>
        <dbReference type="ARBA" id="ARBA00022525"/>
    </source>
</evidence>
<dbReference type="GO" id="GO:0005743">
    <property type="term" value="C:mitochondrial inner membrane"/>
    <property type="evidence" value="ECO:0007669"/>
    <property type="project" value="TreeGrafter"/>
</dbReference>
<dbReference type="GO" id="GO:0004521">
    <property type="term" value="F:RNA endonuclease activity"/>
    <property type="evidence" value="ECO:0007669"/>
    <property type="project" value="TreeGrafter"/>
</dbReference>
<dbReference type="SUPFAM" id="SSF56436">
    <property type="entry name" value="C-type lectin-like"/>
    <property type="match status" value="1"/>
</dbReference>
<evidence type="ECO:0000313" key="16">
    <source>
        <dbReference type="Proteomes" id="UP000015102"/>
    </source>
</evidence>
<name>T1GTR1_MEGSC</name>
<dbReference type="EnsemblMetazoa" id="MESCA007102-RA">
    <property type="protein sequence ID" value="MESCA007102-PA"/>
    <property type="gene ID" value="MESCA007102"/>
</dbReference>
<reference evidence="15" key="2">
    <citation type="submission" date="2015-06" db="UniProtKB">
        <authorList>
            <consortium name="EnsemblMetazoa"/>
        </authorList>
    </citation>
    <scope>IDENTIFICATION</scope>
</reference>
<sequence length="315" mass="35547">HTGVGNGGGGQALASPGSCLLDFRATPFIECNGGKGHCHFYDTQTSFWMVTLRESQQFSKPEHEVLKAGNLRQRVSRCSVCIKKSITFSSIIGTMKIIIFFVFALSIQISVALLKCGEKGSGVFDNSNFYPRYKVCTDVTKSETFFTYHVLKPEADTVPNYKRPNWKTKLYENVGTAYNKELQFKNFAELGLPYINGSDSIFFVHFHLTPAGDFASTEDRDSTFYVENGVPGFQKVNNGNWKYIEDQIKSSIKNNAEIITGQFGQLTLTSTSGEKVKLTLESDRPMYKKTPRYDHIKVPEFFYKIVRDTKTKEVS</sequence>
<keyword evidence="9" id="KW-0176">Collagen</keyword>
<reference evidence="16" key="1">
    <citation type="submission" date="2013-02" db="EMBL/GenBank/DDBJ databases">
        <authorList>
            <person name="Hughes D."/>
        </authorList>
    </citation>
    <scope>NUCLEOTIDE SEQUENCE</scope>
    <source>
        <strain>Durham</strain>
        <strain evidence="16">NC isolate 2 -- Noor lab</strain>
    </source>
</reference>
<feature type="domain" description="Collagen IV NC1" evidence="14">
    <location>
        <begin position="1"/>
        <end position="85"/>
    </location>
</feature>
<keyword evidence="13" id="KW-1133">Transmembrane helix</keyword>
<dbReference type="GO" id="GO:0046872">
    <property type="term" value="F:metal ion binding"/>
    <property type="evidence" value="ECO:0007669"/>
    <property type="project" value="UniProtKB-KW"/>
</dbReference>
<dbReference type="GO" id="GO:0005634">
    <property type="term" value="C:nucleus"/>
    <property type="evidence" value="ECO:0007669"/>
    <property type="project" value="TreeGrafter"/>
</dbReference>
<dbReference type="InterPro" id="IPR001604">
    <property type="entry name" value="Endo_G_ENPP1-like_dom"/>
</dbReference>
<dbReference type="EMBL" id="CAQQ02110303">
    <property type="status" value="NOT_ANNOTATED_CDS"/>
    <property type="molecule type" value="Genomic_DNA"/>
</dbReference>
<keyword evidence="10" id="KW-1015">Disulfide bond</keyword>
<dbReference type="InterPro" id="IPR044929">
    <property type="entry name" value="DNA/RNA_non-sp_Endonuclease_sf"/>
</dbReference>
<dbReference type="PANTHER" id="PTHR13966">
    <property type="entry name" value="ENDONUCLEASE RELATED"/>
    <property type="match status" value="1"/>
</dbReference>
<evidence type="ECO:0000259" key="14">
    <source>
        <dbReference type="PROSITE" id="PS51403"/>
    </source>
</evidence>
<evidence type="ECO:0000256" key="10">
    <source>
        <dbReference type="ARBA" id="ARBA00023157"/>
    </source>
</evidence>
<evidence type="ECO:0000256" key="12">
    <source>
        <dbReference type="PIRSR" id="PIRSR640255-2"/>
    </source>
</evidence>
<keyword evidence="4" id="KW-0272">Extracellular matrix</keyword>
<evidence type="ECO:0000256" key="9">
    <source>
        <dbReference type="ARBA" id="ARBA00023119"/>
    </source>
</evidence>
<dbReference type="GO" id="GO:0003676">
    <property type="term" value="F:nucleic acid binding"/>
    <property type="evidence" value="ECO:0007669"/>
    <property type="project" value="InterPro"/>
</dbReference>
<proteinExistence type="inferred from homology"/>
<keyword evidence="7" id="KW-0255">Endonuclease</keyword>
<accession>T1GTR1</accession>
<dbReference type="GO" id="GO:0005581">
    <property type="term" value="C:collagen trimer"/>
    <property type="evidence" value="ECO:0007669"/>
    <property type="project" value="UniProtKB-KW"/>
</dbReference>
<dbReference type="STRING" id="36166.T1GTR1"/>
<dbReference type="Pfam" id="PF01223">
    <property type="entry name" value="Endonuclease_NS"/>
    <property type="match status" value="1"/>
</dbReference>
<dbReference type="Gene3D" id="3.40.570.10">
    <property type="entry name" value="Extracellular Endonuclease, subunit A"/>
    <property type="match status" value="1"/>
</dbReference>
<evidence type="ECO:0000256" key="5">
    <source>
        <dbReference type="ARBA" id="ARBA00022722"/>
    </source>
</evidence>
<keyword evidence="3" id="KW-0964">Secreted</keyword>
<evidence type="ECO:0000256" key="4">
    <source>
        <dbReference type="ARBA" id="ARBA00022530"/>
    </source>
</evidence>